<keyword evidence="5" id="KW-0442">Lipid degradation</keyword>
<evidence type="ECO:0000256" key="3">
    <source>
        <dbReference type="ARBA" id="ARBA00012027"/>
    </source>
</evidence>
<dbReference type="SUPFAM" id="SSF56024">
    <property type="entry name" value="Phospholipase D/nuclease"/>
    <property type="match status" value="1"/>
</dbReference>
<evidence type="ECO:0000256" key="4">
    <source>
        <dbReference type="ARBA" id="ARBA00022801"/>
    </source>
</evidence>
<sequence length="188" mass="20797">MLEKRRLFAGFLLMAVLLMGLCACEQREKQQAVDKAGIRVYFSPNGGCTEAIVQELDRATSEIKVQAYSFTSRPIAKALVDAQKRGVKVDVILDKSNATAKYSAADFTAHAGIPTFIDDQHAIAHNKILVIDQQTVITGSFNFTKAAEERNAENLLIIRDRAIAALYLKNWENHKAHSQVYSRASSPS</sequence>
<dbReference type="Gene3D" id="3.30.870.10">
    <property type="entry name" value="Endonuclease Chain A"/>
    <property type="match status" value="1"/>
</dbReference>
<evidence type="ECO:0000256" key="2">
    <source>
        <dbReference type="ARBA" id="ARBA00008664"/>
    </source>
</evidence>
<dbReference type="CDD" id="cd09170">
    <property type="entry name" value="PLDc_Nuc"/>
    <property type="match status" value="1"/>
</dbReference>
<evidence type="ECO:0000313" key="9">
    <source>
        <dbReference type="Proteomes" id="UP000198744"/>
    </source>
</evidence>
<keyword evidence="6" id="KW-0443">Lipid metabolism</keyword>
<feature type="domain" description="PLD phosphodiesterase" evidence="7">
    <location>
        <begin position="120"/>
        <end position="147"/>
    </location>
</feature>
<dbReference type="GO" id="GO:0006793">
    <property type="term" value="P:phosphorus metabolic process"/>
    <property type="evidence" value="ECO:0007669"/>
    <property type="project" value="UniProtKB-ARBA"/>
</dbReference>
<dbReference type="EC" id="3.1.4.4" evidence="3"/>
<dbReference type="InterPro" id="IPR051406">
    <property type="entry name" value="PLD_domain"/>
</dbReference>
<evidence type="ECO:0000256" key="1">
    <source>
        <dbReference type="ARBA" id="ARBA00000798"/>
    </source>
</evidence>
<dbReference type="OrthoDB" id="9762009at2"/>
<evidence type="ECO:0000256" key="6">
    <source>
        <dbReference type="ARBA" id="ARBA00023098"/>
    </source>
</evidence>
<comment type="similarity">
    <text evidence="2">Belongs to the phospholipase D family.</text>
</comment>
<proteinExistence type="inferred from homology"/>
<dbReference type="PANTHER" id="PTHR43856:SF1">
    <property type="entry name" value="MITOCHONDRIAL CARDIOLIPIN HYDROLASE"/>
    <property type="match status" value="1"/>
</dbReference>
<dbReference type="InterPro" id="IPR001736">
    <property type="entry name" value="PLipase_D/transphosphatidylase"/>
</dbReference>
<dbReference type="SMART" id="SM00155">
    <property type="entry name" value="PLDc"/>
    <property type="match status" value="1"/>
</dbReference>
<dbReference type="PANTHER" id="PTHR43856">
    <property type="entry name" value="CARDIOLIPIN HYDROLASE"/>
    <property type="match status" value="1"/>
</dbReference>
<organism evidence="8 9">
    <name type="scientific">Syntrophus gentianae</name>
    <dbReference type="NCBI Taxonomy" id="43775"/>
    <lineage>
        <taxon>Bacteria</taxon>
        <taxon>Pseudomonadati</taxon>
        <taxon>Thermodesulfobacteriota</taxon>
        <taxon>Syntrophia</taxon>
        <taxon>Syntrophales</taxon>
        <taxon>Syntrophaceae</taxon>
        <taxon>Syntrophus</taxon>
    </lineage>
</organism>
<reference evidence="8 9" key="1">
    <citation type="submission" date="2016-10" db="EMBL/GenBank/DDBJ databases">
        <authorList>
            <person name="de Groot N.N."/>
        </authorList>
    </citation>
    <scope>NUCLEOTIDE SEQUENCE [LARGE SCALE GENOMIC DNA]</scope>
    <source>
        <strain evidence="8 9">DSM 8423</strain>
    </source>
</reference>
<keyword evidence="9" id="KW-1185">Reference proteome</keyword>
<dbReference type="AlphaFoldDB" id="A0A1H7YB67"/>
<evidence type="ECO:0000256" key="5">
    <source>
        <dbReference type="ARBA" id="ARBA00022963"/>
    </source>
</evidence>
<keyword evidence="4" id="KW-0378">Hydrolase</keyword>
<evidence type="ECO:0000259" key="7">
    <source>
        <dbReference type="PROSITE" id="PS50035"/>
    </source>
</evidence>
<dbReference type="Pfam" id="PF13091">
    <property type="entry name" value="PLDc_2"/>
    <property type="match status" value="1"/>
</dbReference>
<dbReference type="GO" id="GO:0004630">
    <property type="term" value="F:phospholipase D activity"/>
    <property type="evidence" value="ECO:0007669"/>
    <property type="project" value="UniProtKB-EC"/>
</dbReference>
<comment type="catalytic activity">
    <reaction evidence="1">
        <text>a 1,2-diacyl-sn-glycero-3-phosphocholine + H2O = a 1,2-diacyl-sn-glycero-3-phosphate + choline + H(+)</text>
        <dbReference type="Rhea" id="RHEA:14445"/>
        <dbReference type="ChEBI" id="CHEBI:15354"/>
        <dbReference type="ChEBI" id="CHEBI:15377"/>
        <dbReference type="ChEBI" id="CHEBI:15378"/>
        <dbReference type="ChEBI" id="CHEBI:57643"/>
        <dbReference type="ChEBI" id="CHEBI:58608"/>
        <dbReference type="EC" id="3.1.4.4"/>
    </reaction>
</comment>
<dbReference type="PROSITE" id="PS51257">
    <property type="entry name" value="PROKAR_LIPOPROTEIN"/>
    <property type="match status" value="1"/>
</dbReference>
<dbReference type="EMBL" id="FOBS01000015">
    <property type="protein sequence ID" value="SEM43114.1"/>
    <property type="molecule type" value="Genomic_DNA"/>
</dbReference>
<dbReference type="Proteomes" id="UP000198744">
    <property type="component" value="Unassembled WGS sequence"/>
</dbReference>
<dbReference type="GO" id="GO:0016891">
    <property type="term" value="F:RNA endonuclease activity producing 5'-phosphomonoesters, hydrolytic mechanism"/>
    <property type="evidence" value="ECO:0007669"/>
    <property type="project" value="TreeGrafter"/>
</dbReference>
<name>A0A1H7YB67_9BACT</name>
<accession>A0A1H7YB67</accession>
<dbReference type="PROSITE" id="PS50035">
    <property type="entry name" value="PLD"/>
    <property type="match status" value="1"/>
</dbReference>
<dbReference type="InterPro" id="IPR025202">
    <property type="entry name" value="PLD-like_dom"/>
</dbReference>
<dbReference type="RefSeq" id="WP_093883708.1">
    <property type="nucleotide sequence ID" value="NZ_FOBS01000015.1"/>
</dbReference>
<protein>
    <recommendedName>
        <fullName evidence="3">phospholipase D</fullName>
        <ecNumber evidence="3">3.1.4.4</ecNumber>
    </recommendedName>
</protein>
<dbReference type="STRING" id="43775.SAMN04489760_11534"/>
<gene>
    <name evidence="8" type="ORF">SAMN04489760_11534</name>
</gene>
<evidence type="ECO:0000313" key="8">
    <source>
        <dbReference type="EMBL" id="SEM43114.1"/>
    </source>
</evidence>
<dbReference type="GO" id="GO:0016042">
    <property type="term" value="P:lipid catabolic process"/>
    <property type="evidence" value="ECO:0007669"/>
    <property type="project" value="UniProtKB-KW"/>
</dbReference>